<dbReference type="Proteomes" id="UP001565243">
    <property type="component" value="Unassembled WGS sequence"/>
</dbReference>
<dbReference type="Pfam" id="PF06406">
    <property type="entry name" value="StbA_N"/>
    <property type="match status" value="1"/>
</dbReference>
<evidence type="ECO:0000259" key="1">
    <source>
        <dbReference type="Pfam" id="PF06406"/>
    </source>
</evidence>
<dbReference type="EMBL" id="JBGFFX010000017">
    <property type="protein sequence ID" value="MEY8772961.1"/>
    <property type="molecule type" value="Genomic_DNA"/>
</dbReference>
<comment type="caution">
    <text evidence="2">The sequence shown here is derived from an EMBL/GenBank/DDBJ whole genome shotgun (WGS) entry which is preliminary data.</text>
</comment>
<dbReference type="InterPro" id="IPR043129">
    <property type="entry name" value="ATPase_NBD"/>
</dbReference>
<dbReference type="Gene3D" id="3.30.420.40">
    <property type="match status" value="2"/>
</dbReference>
<organism evidence="2 3">
    <name type="scientific">Erwinia aeris</name>
    <dbReference type="NCBI Taxonomy" id="3239803"/>
    <lineage>
        <taxon>Bacteria</taxon>
        <taxon>Pseudomonadati</taxon>
        <taxon>Pseudomonadota</taxon>
        <taxon>Gammaproteobacteria</taxon>
        <taxon>Enterobacterales</taxon>
        <taxon>Erwiniaceae</taxon>
        <taxon>Erwinia</taxon>
    </lineage>
</organism>
<gene>
    <name evidence="2" type="primary">parM</name>
    <name evidence="2" type="ORF">AB6T85_21350</name>
</gene>
<evidence type="ECO:0000313" key="3">
    <source>
        <dbReference type="Proteomes" id="UP001565243"/>
    </source>
</evidence>
<dbReference type="InterPro" id="IPR009440">
    <property type="entry name" value="ParM/StbA_N"/>
</dbReference>
<accession>A0ABV4EDE3</accession>
<protein>
    <submittedName>
        <fullName evidence="2">Plasmid segregation protein ParM domain-containing protein</fullName>
    </submittedName>
</protein>
<sequence length="368" mass="39800">MSKSAPVLVGMDCGSGNVATVMATSDSMKVRLTPSYVRHLPGATKGTDLRNMWITKGDNGSDATYAVQSKAINVVDTRTKDYQLSAACRVLVVNAISSIGLAGRKVIIADTLPADQFYDDNNSLNRTHIEKKRESLKMAVRNANADIHSPEIIEVRIMPEGVTAFNAALYQQDGSSEPRLEGVSDVVIVDIGRYTINYAHIDCDTQDLFARATSDQGVHAFLTLLKQLMIESAEDGMLAIPAETIRKMTLDDIDAVARAGYYGSPIEALKDKRIPVIDVVKAAASTYVEEIKYKLSVVVPQLGNAHALIVVGGGAHYVGGLLHNMPNYIADLHDNVIIPHQPECANARGAFIALQAEFEDEELTTEGS</sequence>
<feature type="domain" description="Plasmid segregation protein ParM/StbA N-terminal" evidence="1">
    <location>
        <begin position="9"/>
        <end position="166"/>
    </location>
</feature>
<dbReference type="SUPFAM" id="SSF53067">
    <property type="entry name" value="Actin-like ATPase domain"/>
    <property type="match status" value="2"/>
</dbReference>
<proteinExistence type="predicted"/>
<reference evidence="2 3" key="1">
    <citation type="submission" date="2024-07" db="EMBL/GenBank/DDBJ databases">
        <authorList>
            <person name="Hebao G."/>
        </authorList>
    </citation>
    <scope>NUCLEOTIDE SEQUENCE [LARGE SCALE GENOMIC DNA]</scope>
    <source>
        <strain evidence="2 3">ACCC 02193</strain>
    </source>
</reference>
<evidence type="ECO:0000313" key="2">
    <source>
        <dbReference type="EMBL" id="MEY8772961.1"/>
    </source>
</evidence>
<dbReference type="RefSeq" id="WP_369896598.1">
    <property type="nucleotide sequence ID" value="NZ_JBGFFX010000017.1"/>
</dbReference>
<keyword evidence="3" id="KW-1185">Reference proteome</keyword>
<name>A0ABV4EDE3_9GAMM</name>